<keyword evidence="3" id="KW-1185">Reference proteome</keyword>
<dbReference type="RefSeq" id="WP_331928929.1">
    <property type="nucleotide sequence ID" value="NZ_JBEPLU010000001.1"/>
</dbReference>
<dbReference type="Pfam" id="PF20101">
    <property type="entry name" value="DUF6491"/>
    <property type="match status" value="1"/>
</dbReference>
<accession>A0ABV2EGX3</accession>
<keyword evidence="1" id="KW-0732">Signal</keyword>
<evidence type="ECO:0008006" key="4">
    <source>
        <dbReference type="Google" id="ProtNLM"/>
    </source>
</evidence>
<sequence>MQRLLLAAAFAALASGPALAADQATAPAQANQCFRVSQIHNHTKADDRTLYLSVRNGKEVFRLDMAGACLAGVSSSGPLVLTPTAGTDLVCRPLDLDLKVRMAPGALTPCIIRSITRLTPEQVATLPPKVRP</sequence>
<dbReference type="EMBL" id="JBEPLU010000001">
    <property type="protein sequence ID" value="MET3525626.1"/>
    <property type="molecule type" value="Genomic_DNA"/>
</dbReference>
<feature type="chain" id="PRO_5045256675" description="NusG domain-containing protein" evidence="1">
    <location>
        <begin position="21"/>
        <end position="132"/>
    </location>
</feature>
<reference evidence="2 3" key="1">
    <citation type="submission" date="2024-06" db="EMBL/GenBank/DDBJ databases">
        <title>Genomic Encyclopedia of Type Strains, Phase IV (KMG-IV): sequencing the most valuable type-strain genomes for metagenomic binning, comparative biology and taxonomic classification.</title>
        <authorList>
            <person name="Goeker M."/>
        </authorList>
    </citation>
    <scope>NUCLEOTIDE SEQUENCE [LARGE SCALE GENOMIC DNA]</scope>
    <source>
        <strain evidence="2 3">DSM 17809</strain>
    </source>
</reference>
<dbReference type="InterPro" id="IPR045500">
    <property type="entry name" value="DUF6491"/>
</dbReference>
<protein>
    <recommendedName>
        <fullName evidence="4">NusG domain-containing protein</fullName>
    </recommendedName>
</protein>
<feature type="signal peptide" evidence="1">
    <location>
        <begin position="1"/>
        <end position="20"/>
    </location>
</feature>
<gene>
    <name evidence="2" type="ORF">ABID41_000721</name>
</gene>
<comment type="caution">
    <text evidence="2">The sequence shown here is derived from an EMBL/GenBank/DDBJ whole genome shotgun (WGS) entry which is preliminary data.</text>
</comment>
<dbReference type="Proteomes" id="UP001549110">
    <property type="component" value="Unassembled WGS sequence"/>
</dbReference>
<evidence type="ECO:0000313" key="3">
    <source>
        <dbReference type="Proteomes" id="UP001549110"/>
    </source>
</evidence>
<evidence type="ECO:0000313" key="2">
    <source>
        <dbReference type="EMBL" id="MET3525626.1"/>
    </source>
</evidence>
<evidence type="ECO:0000256" key="1">
    <source>
        <dbReference type="SAM" id="SignalP"/>
    </source>
</evidence>
<proteinExistence type="predicted"/>
<organism evidence="2 3">
    <name type="scientific">Phenylobacterium koreense</name>
    <dbReference type="NCBI Taxonomy" id="266125"/>
    <lineage>
        <taxon>Bacteria</taxon>
        <taxon>Pseudomonadati</taxon>
        <taxon>Pseudomonadota</taxon>
        <taxon>Alphaproteobacteria</taxon>
        <taxon>Caulobacterales</taxon>
        <taxon>Caulobacteraceae</taxon>
        <taxon>Phenylobacterium</taxon>
    </lineage>
</organism>
<name>A0ABV2EGX3_9CAUL</name>